<dbReference type="RefSeq" id="WP_166154463.1">
    <property type="nucleotide sequence ID" value="NZ_JAAOIW010000015.1"/>
</dbReference>
<dbReference type="InterPro" id="IPR046335">
    <property type="entry name" value="LacI/GalR-like_sensor"/>
</dbReference>
<dbReference type="Pfam" id="PF00356">
    <property type="entry name" value="LacI"/>
    <property type="match status" value="1"/>
</dbReference>
<dbReference type="InterPro" id="IPR028082">
    <property type="entry name" value="Peripla_BP_I"/>
</dbReference>
<dbReference type="CDD" id="cd06267">
    <property type="entry name" value="PBP1_LacI_sugar_binding-like"/>
    <property type="match status" value="1"/>
</dbReference>
<dbReference type="SUPFAM" id="SSF53822">
    <property type="entry name" value="Periplasmic binding protein-like I"/>
    <property type="match status" value="1"/>
</dbReference>
<dbReference type="InterPro" id="IPR000843">
    <property type="entry name" value="HTH_LacI"/>
</dbReference>
<organism evidence="5 6">
    <name type="scientific">Paenibacillus agricola</name>
    <dbReference type="NCBI Taxonomy" id="2716264"/>
    <lineage>
        <taxon>Bacteria</taxon>
        <taxon>Bacillati</taxon>
        <taxon>Bacillota</taxon>
        <taxon>Bacilli</taxon>
        <taxon>Bacillales</taxon>
        <taxon>Paenibacillaceae</taxon>
        <taxon>Paenibacillus</taxon>
    </lineage>
</organism>
<dbReference type="Gene3D" id="1.10.260.40">
    <property type="entry name" value="lambda repressor-like DNA-binding domains"/>
    <property type="match status" value="1"/>
</dbReference>
<dbReference type="InterPro" id="IPR010982">
    <property type="entry name" value="Lambda_DNA-bd_dom_sf"/>
</dbReference>
<dbReference type="Pfam" id="PF13377">
    <property type="entry name" value="Peripla_BP_3"/>
    <property type="match status" value="1"/>
</dbReference>
<protein>
    <submittedName>
        <fullName evidence="5">LacI family transcriptional regulator</fullName>
    </submittedName>
</protein>
<keyword evidence="6" id="KW-1185">Reference proteome</keyword>
<evidence type="ECO:0000256" key="2">
    <source>
        <dbReference type="ARBA" id="ARBA00023125"/>
    </source>
</evidence>
<evidence type="ECO:0000313" key="6">
    <source>
        <dbReference type="Proteomes" id="UP001165962"/>
    </source>
</evidence>
<dbReference type="Proteomes" id="UP001165962">
    <property type="component" value="Unassembled WGS sequence"/>
</dbReference>
<evidence type="ECO:0000256" key="1">
    <source>
        <dbReference type="ARBA" id="ARBA00023015"/>
    </source>
</evidence>
<reference evidence="5" key="1">
    <citation type="submission" date="2020-03" db="EMBL/GenBank/DDBJ databases">
        <title>Draft sequencing of Paenibacilllus sp. S3N08.</title>
        <authorList>
            <person name="Kim D.-U."/>
        </authorList>
    </citation>
    <scope>NUCLEOTIDE SEQUENCE</scope>
    <source>
        <strain evidence="5">S3N08</strain>
    </source>
</reference>
<dbReference type="PANTHER" id="PTHR30146">
    <property type="entry name" value="LACI-RELATED TRANSCRIPTIONAL REPRESSOR"/>
    <property type="match status" value="1"/>
</dbReference>
<dbReference type="Gene3D" id="3.40.50.2300">
    <property type="match status" value="2"/>
</dbReference>
<keyword evidence="3" id="KW-0804">Transcription</keyword>
<dbReference type="CDD" id="cd01392">
    <property type="entry name" value="HTH_LacI"/>
    <property type="match status" value="1"/>
</dbReference>
<evidence type="ECO:0000259" key="4">
    <source>
        <dbReference type="PROSITE" id="PS50932"/>
    </source>
</evidence>
<proteinExistence type="predicted"/>
<dbReference type="PROSITE" id="PS50932">
    <property type="entry name" value="HTH_LACI_2"/>
    <property type="match status" value="1"/>
</dbReference>
<dbReference type="SMART" id="SM00354">
    <property type="entry name" value="HTH_LACI"/>
    <property type="match status" value="1"/>
</dbReference>
<keyword evidence="1" id="KW-0805">Transcription regulation</keyword>
<evidence type="ECO:0000313" key="5">
    <source>
        <dbReference type="EMBL" id="NHN33971.1"/>
    </source>
</evidence>
<dbReference type="EMBL" id="JAAOIW010000015">
    <property type="protein sequence ID" value="NHN33971.1"/>
    <property type="molecule type" value="Genomic_DNA"/>
</dbReference>
<accession>A0ABX0JJA3</accession>
<keyword evidence="2" id="KW-0238">DNA-binding</keyword>
<evidence type="ECO:0000256" key="3">
    <source>
        <dbReference type="ARBA" id="ARBA00023163"/>
    </source>
</evidence>
<dbReference type="PANTHER" id="PTHR30146:SF109">
    <property type="entry name" value="HTH-TYPE TRANSCRIPTIONAL REGULATOR GALS"/>
    <property type="match status" value="1"/>
</dbReference>
<gene>
    <name evidence="5" type="ORF">G9U52_29560</name>
</gene>
<comment type="caution">
    <text evidence="5">The sequence shown here is derived from an EMBL/GenBank/DDBJ whole genome shotgun (WGS) entry which is preliminary data.</text>
</comment>
<feature type="domain" description="HTH lacI-type" evidence="4">
    <location>
        <begin position="5"/>
        <end position="60"/>
    </location>
</feature>
<sequence length="351" mass="39623">MDKPVTIYDIAKKVNASAATVSRVLSNSSYPVSLEMSKKIRKVAEELKYSPNMLGRQLKKNNSMTIGVIIPSISNPFYSEIVLGIEEVARNNGYHVLLCNTHQSLELEHEYLQTLIEKQVNGLIISSVILNKDMLSEYIRRKINVVSIDQMIEDADIYQIGFDYRKGGYMATSHLIAKGHRKIAFVTAPLDRPSRKGTYRGYLEALEDYGIKPLESWLQVSERGEEGIEGGTWEFAIGKKLTQRLLSLEQRPTAIFACNDMIAFGVINELNNQGIEVPGEMSVIGFDNIEMTQMIYPPLTTIGHPKYEMGRFAGNMLFDLLKGVESNIKEVVLQPKLIERKSVEVLLDEER</sequence>
<dbReference type="SUPFAM" id="SSF47413">
    <property type="entry name" value="lambda repressor-like DNA-binding domains"/>
    <property type="match status" value="1"/>
</dbReference>
<name>A0ABX0JJA3_9BACL</name>